<evidence type="ECO:0000313" key="4">
    <source>
        <dbReference type="EMBL" id="KKL18421.1"/>
    </source>
</evidence>
<gene>
    <name evidence="4" type="ORF">LCGC14_2475690</name>
</gene>
<evidence type="ECO:0000256" key="2">
    <source>
        <dbReference type="ARBA" id="ARBA00023136"/>
    </source>
</evidence>
<sequence>ITDADQQAFVDLLLPMVEAAFDRAGFYGYHPSIDTVLQQDDIRQTYLKLDGRLKMGSMHKDSLHLIWKGTLDYLYTYDFYQDFEHAAILDANRSQRLRSGITAGLGISGAYYYTSESIDSGNNIVVGLNPWVGKTTSDYTYRLGFGLVVNADGDKTTPHFYPEGLLQINMVEGILMPYFGFDGRLQVNNFRSMAEENRYITPGLKVDNTSHKIRGYVGFKGSFSRELSYDLRGSYSVIDKMPFFVNDTTQILGNTFDVVYDNLQLIRIHGELNYRQTERLSTLLSLTYDSYIMDGIEHPWHKPNLVVSLDEKFNLKNKIIVDAGLYYVGKRYAPGTQLDADIITLKGFVDLNLGLEYRYTKILSGFVRLNNILGTRYQVWNQYPGMGFNLLFGFTYAL</sequence>
<dbReference type="SUPFAM" id="SSF56935">
    <property type="entry name" value="Porins"/>
    <property type="match status" value="1"/>
</dbReference>
<name>A0A0F9DL68_9ZZZZ</name>
<proteinExistence type="predicted"/>
<dbReference type="EMBL" id="LAZR01038876">
    <property type="protein sequence ID" value="KKL18421.1"/>
    <property type="molecule type" value="Genomic_DNA"/>
</dbReference>
<evidence type="ECO:0008006" key="5">
    <source>
        <dbReference type="Google" id="ProtNLM"/>
    </source>
</evidence>
<evidence type="ECO:0000256" key="3">
    <source>
        <dbReference type="ARBA" id="ARBA00023237"/>
    </source>
</evidence>
<evidence type="ECO:0000256" key="1">
    <source>
        <dbReference type="ARBA" id="ARBA00004442"/>
    </source>
</evidence>
<comment type="caution">
    <text evidence="4">The sequence shown here is derived from an EMBL/GenBank/DDBJ whole genome shotgun (WGS) entry which is preliminary data.</text>
</comment>
<dbReference type="GO" id="GO:0009279">
    <property type="term" value="C:cell outer membrane"/>
    <property type="evidence" value="ECO:0007669"/>
    <property type="project" value="UniProtKB-SubCell"/>
</dbReference>
<protein>
    <recommendedName>
        <fullName evidence="5">TonB-dependent receptor-like beta-barrel domain-containing protein</fullName>
    </recommendedName>
</protein>
<organism evidence="4">
    <name type="scientific">marine sediment metagenome</name>
    <dbReference type="NCBI Taxonomy" id="412755"/>
    <lineage>
        <taxon>unclassified sequences</taxon>
        <taxon>metagenomes</taxon>
        <taxon>ecological metagenomes</taxon>
    </lineage>
</organism>
<dbReference type="InterPro" id="IPR036942">
    <property type="entry name" value="Beta-barrel_TonB_sf"/>
</dbReference>
<dbReference type="AlphaFoldDB" id="A0A0F9DL68"/>
<feature type="non-terminal residue" evidence="4">
    <location>
        <position position="1"/>
    </location>
</feature>
<accession>A0A0F9DL68</accession>
<dbReference type="Gene3D" id="2.40.170.20">
    <property type="entry name" value="TonB-dependent receptor, beta-barrel domain"/>
    <property type="match status" value="1"/>
</dbReference>
<keyword evidence="2" id="KW-0472">Membrane</keyword>
<comment type="subcellular location">
    <subcellularLocation>
        <location evidence="1">Cell outer membrane</location>
    </subcellularLocation>
</comment>
<reference evidence="4" key="1">
    <citation type="journal article" date="2015" name="Nature">
        <title>Complex archaea that bridge the gap between prokaryotes and eukaryotes.</title>
        <authorList>
            <person name="Spang A."/>
            <person name="Saw J.H."/>
            <person name="Jorgensen S.L."/>
            <person name="Zaremba-Niedzwiedzka K."/>
            <person name="Martijn J."/>
            <person name="Lind A.E."/>
            <person name="van Eijk R."/>
            <person name="Schleper C."/>
            <person name="Guy L."/>
            <person name="Ettema T.J."/>
        </authorList>
    </citation>
    <scope>NUCLEOTIDE SEQUENCE</scope>
</reference>
<keyword evidence="3" id="KW-0998">Cell outer membrane</keyword>